<evidence type="ECO:0000313" key="2">
    <source>
        <dbReference type="Proteomes" id="UP001165296"/>
    </source>
</evidence>
<dbReference type="InterPro" id="IPR025345">
    <property type="entry name" value="DUF4249"/>
</dbReference>
<reference evidence="1" key="1">
    <citation type="submission" date="2021-10" db="EMBL/GenBank/DDBJ databases">
        <authorList>
            <person name="Dean J.D."/>
            <person name="Kim M.K."/>
            <person name="Newey C.N."/>
            <person name="Stoker T.S."/>
            <person name="Thompson D.W."/>
            <person name="Grose J.H."/>
        </authorList>
    </citation>
    <scope>NUCLEOTIDE SEQUENCE</scope>
    <source>
        <strain evidence="1">BT178</strain>
    </source>
</reference>
<dbReference type="Proteomes" id="UP001165296">
    <property type="component" value="Unassembled WGS sequence"/>
</dbReference>
<dbReference type="RefSeq" id="WP_226172995.1">
    <property type="nucleotide sequence ID" value="NZ_JAJADR010000001.1"/>
</dbReference>
<keyword evidence="2" id="KW-1185">Reference proteome</keyword>
<sequence>MAHLFTIKRYYYLLLLMLFSGCIDSYAPDVIEHPESFLVVDGFINSRGVTTIRLSRTVSLQNNGTIPVETKAVLYLEDEAGLRYPLVEGKAGTYQSAALTLSTAKKVRLRIKTAAQKDYASDYATVKVTPAIDSVSWRLQDGGVQIFANTHDETAQSRYYRYEYDETWEFTSAFNTYLEYNAKEKKVQRRSDDIYHCWRTENPTAIKLGNSVKLARDIMSEYPITLLPSNSEKLGTRYSIIVRQYALSVEEYVYWEALSKNTENIGTLFDPLPTQLTGNVHNLNDASETVIGFVGAHSLEQKRIFIHYTQLPLTRYMTGYEGCEAEVVPVPGEPWSDPLQYFINGEFIPLAEVGAGSYKIAPKFCVDCRLRGTTVKPSFWP</sequence>
<proteinExistence type="predicted"/>
<comment type="caution">
    <text evidence="1">The sequence shown here is derived from an EMBL/GenBank/DDBJ whole genome shotgun (WGS) entry which is preliminary data.</text>
</comment>
<dbReference type="Pfam" id="PF14054">
    <property type="entry name" value="DUF4249"/>
    <property type="match status" value="1"/>
</dbReference>
<dbReference type="EMBL" id="JAJADR010000001">
    <property type="protein sequence ID" value="MCB2407360.1"/>
    <property type="molecule type" value="Genomic_DNA"/>
</dbReference>
<gene>
    <name evidence="1" type="ORF">LGH74_05180</name>
</gene>
<evidence type="ECO:0000313" key="1">
    <source>
        <dbReference type="EMBL" id="MCB2407360.1"/>
    </source>
</evidence>
<accession>A0ABS8AMD6</accession>
<name>A0ABS8AMD6_9BACT</name>
<protein>
    <submittedName>
        <fullName evidence="1">DUF4249 domain-containing protein</fullName>
    </submittedName>
</protein>
<organism evidence="1 2">
    <name type="scientific">Hymenobacter lucidus</name>
    <dbReference type="NCBI Taxonomy" id="2880930"/>
    <lineage>
        <taxon>Bacteria</taxon>
        <taxon>Pseudomonadati</taxon>
        <taxon>Bacteroidota</taxon>
        <taxon>Cytophagia</taxon>
        <taxon>Cytophagales</taxon>
        <taxon>Hymenobacteraceae</taxon>
        <taxon>Hymenobacter</taxon>
    </lineage>
</organism>